<dbReference type="PANTHER" id="PTHR47165">
    <property type="entry name" value="OS03G0429900 PROTEIN"/>
    <property type="match status" value="1"/>
</dbReference>
<dbReference type="PANTHER" id="PTHR47165:SF4">
    <property type="entry name" value="OS03G0429900 PROTEIN"/>
    <property type="match status" value="1"/>
</dbReference>
<dbReference type="InterPro" id="IPR012340">
    <property type="entry name" value="NA-bd_OB-fold"/>
</dbReference>
<proteinExistence type="predicted"/>
<dbReference type="GO" id="GO:0003677">
    <property type="term" value="F:DNA binding"/>
    <property type="evidence" value="ECO:0007669"/>
    <property type="project" value="UniProtKB-KW"/>
</dbReference>
<dbReference type="Pfam" id="PF08646">
    <property type="entry name" value="Rep_fac-A_C"/>
    <property type="match status" value="1"/>
</dbReference>
<dbReference type="OMA" id="HEINTFY"/>
<evidence type="ECO:0000313" key="4">
    <source>
        <dbReference type="EMBL" id="AQK52527.1"/>
    </source>
</evidence>
<dbReference type="InterPro" id="IPR031657">
    <property type="entry name" value="REPA_OB_2"/>
</dbReference>
<dbReference type="AlphaFoldDB" id="A0A1D6Q1N6"/>
<dbReference type="InParanoid" id="A0A1D6Q1N6"/>
<gene>
    <name evidence="4" type="ORF">ZEAMMB73_Zm00001d050437</name>
</gene>
<sequence>MRAPSFSPSSDVLFVFPAFAPFFLPNLLPPPTVTTASRPMLVDTELYIFDTKNEIENRIRALTNEEPGEQDIDPEIGTAMYAEVPQEAIYTLQPRLQESKILIMRKIYVDNAKLSFKPVHGKYMIRLHPKTLLEEVNEDPQDFPKYTFHLTPFPELPQLEGNNEYFIDVIGCITALSDATPFQTSSGIVRMKRLIHLVDLRGNKIEVSLWGRRAEEFPGQQVFKASEMNHVIVIFVGTSVKSYRGSPPFLSGTAACRWYINLPEIHEINTFYASIGEQYQSIQKLHIQTMNEMQNKIEQKTFLEMKLVDPFDDMSKRFECTMIVTRIADNKPWFYQGCTKCNTSTRYEGKTYICKQGHISSQMVHRYKISLYATDGTYELEFVLFDERATSLIGKTVEKLLRQSNKSELPEEIKAIVGEKLTVVTKLFPGKSIKKRGPNKDNKDPTFDILSIKKRHGKDLLLSVFKKEEPVVLHSASSSQLPKLPPLVPIEPKTQDIQLMEIDQTSCFDNLSVSYKRNFNAIDDSDKEETHGADQLSVFAKRPKMKNN</sequence>
<protein>
    <recommendedName>
        <fullName evidence="5">Replication factor A C-terminal domain-containing protein</fullName>
    </recommendedName>
</protein>
<dbReference type="PaxDb" id="4577-AC205057.3_FGP004"/>
<keyword evidence="1" id="KW-0238">DNA-binding</keyword>
<evidence type="ECO:0000259" key="2">
    <source>
        <dbReference type="Pfam" id="PF08646"/>
    </source>
</evidence>
<dbReference type="IntAct" id="A0A1D6Q1N6">
    <property type="interactions" value="1"/>
</dbReference>
<reference evidence="4" key="1">
    <citation type="submission" date="2015-12" db="EMBL/GenBank/DDBJ databases">
        <title>Update maize B73 reference genome by single molecule sequencing technologies.</title>
        <authorList>
            <consortium name="Maize Genome Sequencing Project"/>
            <person name="Ware D."/>
        </authorList>
    </citation>
    <scope>NUCLEOTIDE SEQUENCE</scope>
    <source>
        <tissue evidence="4">Seedling</tissue>
    </source>
</reference>
<accession>A0A1D6Q1N6</accession>
<dbReference type="Gene3D" id="2.40.50.140">
    <property type="entry name" value="Nucleic acid-binding proteins"/>
    <property type="match status" value="2"/>
</dbReference>
<organism evidence="4">
    <name type="scientific">Zea mays</name>
    <name type="common">Maize</name>
    <dbReference type="NCBI Taxonomy" id="4577"/>
    <lineage>
        <taxon>Eukaryota</taxon>
        <taxon>Viridiplantae</taxon>
        <taxon>Streptophyta</taxon>
        <taxon>Embryophyta</taxon>
        <taxon>Tracheophyta</taxon>
        <taxon>Spermatophyta</taxon>
        <taxon>Magnoliopsida</taxon>
        <taxon>Liliopsida</taxon>
        <taxon>Poales</taxon>
        <taxon>Poaceae</taxon>
        <taxon>PACMAD clade</taxon>
        <taxon>Panicoideae</taxon>
        <taxon>Andropogonodae</taxon>
        <taxon>Andropogoneae</taxon>
        <taxon>Tripsacinae</taxon>
        <taxon>Zea</taxon>
    </lineage>
</organism>
<dbReference type="Pfam" id="PF16900">
    <property type="entry name" value="REPA_OB_2"/>
    <property type="match status" value="1"/>
</dbReference>
<dbReference type="SMR" id="A0A1D6Q1N6"/>
<name>A0A1D6Q1N6_MAIZE</name>
<evidence type="ECO:0000259" key="3">
    <source>
        <dbReference type="Pfam" id="PF16900"/>
    </source>
</evidence>
<dbReference type="eggNOG" id="KOG0851">
    <property type="taxonomic scope" value="Eukaryota"/>
</dbReference>
<evidence type="ECO:0008006" key="5">
    <source>
        <dbReference type="Google" id="ProtNLM"/>
    </source>
</evidence>
<dbReference type="SUPFAM" id="SSF50249">
    <property type="entry name" value="Nucleic acid-binding proteins"/>
    <property type="match status" value="2"/>
</dbReference>
<dbReference type="STRING" id="4577.A0A1D6Q1N6"/>
<dbReference type="ExpressionAtlas" id="A0A1D6Q1N6">
    <property type="expression patterns" value="baseline and differential"/>
</dbReference>
<feature type="domain" description="Replication factor A C-terminal" evidence="2">
    <location>
        <begin position="319"/>
        <end position="416"/>
    </location>
</feature>
<feature type="domain" description="Replication protein A OB" evidence="3">
    <location>
        <begin position="162"/>
        <end position="245"/>
    </location>
</feature>
<dbReference type="CDD" id="cd04481">
    <property type="entry name" value="RPA1_DBD_B_like"/>
    <property type="match status" value="1"/>
</dbReference>
<dbReference type="InterPro" id="IPR013955">
    <property type="entry name" value="Rep_factor-A_C"/>
</dbReference>
<dbReference type="EMBL" id="CM000780">
    <property type="protein sequence ID" value="AQK52527.1"/>
    <property type="molecule type" value="Genomic_DNA"/>
</dbReference>
<evidence type="ECO:0000256" key="1">
    <source>
        <dbReference type="ARBA" id="ARBA00023125"/>
    </source>
</evidence>